<dbReference type="Gene3D" id="3.40.50.300">
    <property type="entry name" value="P-loop containing nucleotide triphosphate hydrolases"/>
    <property type="match status" value="1"/>
</dbReference>
<dbReference type="PANTHER" id="PTHR36766:SF32">
    <property type="entry name" value="POWDERY MILDEW RESISTANCE PROTEIN, RPW8"/>
    <property type="match status" value="1"/>
</dbReference>
<evidence type="ECO:0000259" key="5">
    <source>
        <dbReference type="PROSITE" id="PS51153"/>
    </source>
</evidence>
<dbReference type="InterPro" id="IPR008808">
    <property type="entry name" value="Powdery_mildew-R_dom"/>
</dbReference>
<evidence type="ECO:0000256" key="1">
    <source>
        <dbReference type="ARBA" id="ARBA00008894"/>
    </source>
</evidence>
<reference evidence="6" key="1">
    <citation type="journal article" date="2023" name="bioRxiv">
        <title>Improved chromosome-level genome assembly for marigold (Tagetes erecta).</title>
        <authorList>
            <person name="Jiang F."/>
            <person name="Yuan L."/>
            <person name="Wang S."/>
            <person name="Wang H."/>
            <person name="Xu D."/>
            <person name="Wang A."/>
            <person name="Fan W."/>
        </authorList>
    </citation>
    <scope>NUCLEOTIDE SEQUENCE</scope>
    <source>
        <strain evidence="6">WSJ</strain>
        <tissue evidence="6">Leaf</tissue>
    </source>
</reference>
<keyword evidence="2" id="KW-0433">Leucine-rich repeat</keyword>
<evidence type="ECO:0000256" key="2">
    <source>
        <dbReference type="ARBA" id="ARBA00022614"/>
    </source>
</evidence>
<dbReference type="Gene3D" id="1.10.10.10">
    <property type="entry name" value="Winged helix-like DNA-binding domain superfamily/Winged helix DNA-binding domain"/>
    <property type="match status" value="1"/>
</dbReference>
<dbReference type="InterPro" id="IPR002182">
    <property type="entry name" value="NB-ARC"/>
</dbReference>
<keyword evidence="4" id="KW-0611">Plant defense</keyword>
<dbReference type="SUPFAM" id="SSF52540">
    <property type="entry name" value="P-loop containing nucleoside triphosphate hydrolases"/>
    <property type="match status" value="1"/>
</dbReference>
<gene>
    <name evidence="6" type="ORF">QVD17_09933</name>
</gene>
<dbReference type="EMBL" id="JAUHHV010000002">
    <property type="protein sequence ID" value="KAK1433029.1"/>
    <property type="molecule type" value="Genomic_DNA"/>
</dbReference>
<dbReference type="InterPro" id="IPR042197">
    <property type="entry name" value="Apaf_helical"/>
</dbReference>
<protein>
    <recommendedName>
        <fullName evidence="5">RPW8 domain-containing protein</fullName>
    </recommendedName>
</protein>
<dbReference type="Proteomes" id="UP001229421">
    <property type="component" value="Unassembled WGS sequence"/>
</dbReference>
<sequence length="819" mass="92871">MVAKTAYEMALKTVLMELQEATASQIKRTFNFRTILKRLYRTLTNIEPVLYESCKLSKLLDRPETEIHMFILHLENGKTLVQECSMIKCWNVYQKFVHANKLLHLNQELSRFFEVELHDNMNIISMRTLTELDALGYKIKQVLSTVTERASVFSSSCSVPKLPDFIIGFDVHLHELKRVLLKDANQVLTVSAPGGYGKTTLVKMLCHDNEIKGIFGDNIIYVTVSRTTSLKTIVQKILAHHFQVNNCELQTDEDANSQLENMMSQMGSERMLLVLDDVWSESQSIIQSLKFPVPGYKILVTSRFLFSNIGSTYELTVLNDEDARTLFYYSVFPSDGSQINVPDDLVLKMVKSCKGLPLALTVIGASLRGQSEVKWRTMLKKWSEGQSIFHSNSQLLLSLRASVDALEHLPIVRDCFLDLGSFPEDEKIAASALMDMWVELYDLDKEGMYTIECLLELSSRNLLNLVVASKDASEPEGYCNDHYVTQHDLLRELAIHLSSQEPIPQRKRMLIEIKANDIPGWWIKQTFQPISARLLSVTTDETFSCDWYDLKAPKVEVLVLNTRGKNYKLPHFIKTMNGLKALNITCYSNFASKLHQLPLISSLSSLKRMRLEYVLLSPSIQSICDLKNLQKLSLIMCKISNAFDSFSTNSPPTLLPNLMELEIDSCYDLKQLPGRICDLTHLEKLSITNCHELNDLPKGLGCLSNLEILRLHSCTRLAKLPESIGHLHNLMFLDISDCLSMNALPDQIGELNGLRVLKMSGCHGLDELPASVANLSSLEAVICDEETSYLWSYYESDLHNLKIDVVEDDRLANFMKIVG</sequence>
<organism evidence="6 7">
    <name type="scientific">Tagetes erecta</name>
    <name type="common">African marigold</name>
    <dbReference type="NCBI Taxonomy" id="13708"/>
    <lineage>
        <taxon>Eukaryota</taxon>
        <taxon>Viridiplantae</taxon>
        <taxon>Streptophyta</taxon>
        <taxon>Embryophyta</taxon>
        <taxon>Tracheophyta</taxon>
        <taxon>Spermatophyta</taxon>
        <taxon>Magnoliopsida</taxon>
        <taxon>eudicotyledons</taxon>
        <taxon>Gunneridae</taxon>
        <taxon>Pentapetalae</taxon>
        <taxon>asterids</taxon>
        <taxon>campanulids</taxon>
        <taxon>Asterales</taxon>
        <taxon>Asteraceae</taxon>
        <taxon>Asteroideae</taxon>
        <taxon>Heliantheae alliance</taxon>
        <taxon>Tageteae</taxon>
        <taxon>Tagetes</taxon>
    </lineage>
</organism>
<dbReference type="Gene3D" id="3.80.10.10">
    <property type="entry name" value="Ribonuclease Inhibitor"/>
    <property type="match status" value="1"/>
</dbReference>
<comment type="caution">
    <text evidence="6">The sequence shown here is derived from an EMBL/GenBank/DDBJ whole genome shotgun (WGS) entry which is preliminary data.</text>
</comment>
<feature type="domain" description="RPW8" evidence="5">
    <location>
        <begin position="1"/>
        <end position="151"/>
    </location>
</feature>
<evidence type="ECO:0000256" key="3">
    <source>
        <dbReference type="ARBA" id="ARBA00022737"/>
    </source>
</evidence>
<evidence type="ECO:0000313" key="6">
    <source>
        <dbReference type="EMBL" id="KAK1433029.1"/>
    </source>
</evidence>
<keyword evidence="3" id="KW-0677">Repeat</keyword>
<dbReference type="SUPFAM" id="SSF52058">
    <property type="entry name" value="L domain-like"/>
    <property type="match status" value="1"/>
</dbReference>
<dbReference type="GO" id="GO:0006952">
    <property type="term" value="P:defense response"/>
    <property type="evidence" value="ECO:0007669"/>
    <property type="project" value="UniProtKB-KW"/>
</dbReference>
<evidence type="ECO:0000256" key="4">
    <source>
        <dbReference type="ARBA" id="ARBA00022821"/>
    </source>
</evidence>
<evidence type="ECO:0000313" key="7">
    <source>
        <dbReference type="Proteomes" id="UP001229421"/>
    </source>
</evidence>
<keyword evidence="7" id="KW-1185">Reference proteome</keyword>
<dbReference type="Pfam" id="PF00931">
    <property type="entry name" value="NB-ARC"/>
    <property type="match status" value="1"/>
</dbReference>
<name>A0AAD8L2D2_TARER</name>
<dbReference type="Gene3D" id="1.10.8.430">
    <property type="entry name" value="Helical domain of apoptotic protease-activating factors"/>
    <property type="match status" value="1"/>
</dbReference>
<dbReference type="InterPro" id="IPR027417">
    <property type="entry name" value="P-loop_NTPase"/>
</dbReference>
<dbReference type="AlphaFoldDB" id="A0AAD8L2D2"/>
<dbReference type="InterPro" id="IPR032675">
    <property type="entry name" value="LRR_dom_sf"/>
</dbReference>
<accession>A0AAD8L2D2</accession>
<dbReference type="PRINTS" id="PR00364">
    <property type="entry name" value="DISEASERSIST"/>
</dbReference>
<dbReference type="GO" id="GO:0043531">
    <property type="term" value="F:ADP binding"/>
    <property type="evidence" value="ECO:0007669"/>
    <property type="project" value="InterPro"/>
</dbReference>
<proteinExistence type="inferred from homology"/>
<dbReference type="Pfam" id="PF05659">
    <property type="entry name" value="RPW8"/>
    <property type="match status" value="1"/>
</dbReference>
<dbReference type="InterPro" id="IPR036388">
    <property type="entry name" value="WH-like_DNA-bd_sf"/>
</dbReference>
<dbReference type="PROSITE" id="PS51153">
    <property type="entry name" value="RPW8"/>
    <property type="match status" value="1"/>
</dbReference>
<comment type="similarity">
    <text evidence="1">Belongs to the disease resistance NB-LRR family.</text>
</comment>
<dbReference type="PANTHER" id="PTHR36766">
    <property type="entry name" value="PLANT BROAD-SPECTRUM MILDEW RESISTANCE PROTEIN RPW8"/>
    <property type="match status" value="1"/>
</dbReference>